<evidence type="ECO:0000313" key="12">
    <source>
        <dbReference type="EMBL" id="MBP2622846.1"/>
    </source>
</evidence>
<dbReference type="PIRSF" id="PIRSF006351">
    <property type="entry name" value="PTS_EIIC-Cellobiose"/>
    <property type="match status" value="1"/>
</dbReference>
<dbReference type="Proteomes" id="UP001519296">
    <property type="component" value="Unassembled WGS sequence"/>
</dbReference>
<keyword evidence="2 9" id="KW-0813">Transport</keyword>
<feature type="transmembrane region" description="Helical" evidence="10">
    <location>
        <begin position="74"/>
        <end position="95"/>
    </location>
</feature>
<keyword evidence="8 9" id="KW-0472">Membrane</keyword>
<name>A0ABS5B1Y5_9STRE</name>
<reference evidence="12 13" key="1">
    <citation type="submission" date="2018-02" db="EMBL/GenBank/DDBJ databases">
        <title>Draft genome sequence of Streptococcus oricebi CCUG 70868T type strain.</title>
        <authorList>
            <person name="Mendez V."/>
            <person name="Salva-Serra F."/>
            <person name="Jaen-Luchoro D."/>
            <person name="Gonzales-Siles L."/>
            <person name="Karlsson R."/>
            <person name="Engstrom-Jakobsson H."/>
            <person name="Busquets A."/>
            <person name="Gomila M."/>
            <person name="Pineiro-Iglesias B."/>
            <person name="Bennasar-Figueras A."/>
            <person name="Seeger M."/>
            <person name="Moore E."/>
        </authorList>
    </citation>
    <scope>NUCLEOTIDE SEQUENCE [LARGE SCALE GENOMIC DNA]</scope>
    <source>
        <strain evidence="12 13">CCUG 70868</strain>
    </source>
</reference>
<dbReference type="Pfam" id="PF02378">
    <property type="entry name" value="PTS_EIIC"/>
    <property type="match status" value="1"/>
</dbReference>
<comment type="function">
    <text evidence="9">The phosphoenolpyruvate-dependent sugar phosphotransferase system (PTS), a major carbohydrate active -transport system, catalyzes the phosphorylation of incoming sugar substrates concomitant with their translocation across the cell membrane.</text>
</comment>
<keyword evidence="4 9" id="KW-0762">Sugar transport</keyword>
<feature type="transmembrane region" description="Helical" evidence="10">
    <location>
        <begin position="411"/>
        <end position="429"/>
    </location>
</feature>
<proteinExistence type="predicted"/>
<dbReference type="NCBIfam" id="NF007157">
    <property type="entry name" value="PRK09592.1"/>
    <property type="match status" value="1"/>
</dbReference>
<feature type="transmembrane region" description="Helical" evidence="10">
    <location>
        <begin position="258"/>
        <end position="283"/>
    </location>
</feature>
<evidence type="ECO:0000256" key="3">
    <source>
        <dbReference type="ARBA" id="ARBA00022475"/>
    </source>
</evidence>
<evidence type="ECO:0000256" key="4">
    <source>
        <dbReference type="ARBA" id="ARBA00022597"/>
    </source>
</evidence>
<keyword evidence="5" id="KW-0598">Phosphotransferase system</keyword>
<evidence type="ECO:0000256" key="2">
    <source>
        <dbReference type="ARBA" id="ARBA00022448"/>
    </source>
</evidence>
<evidence type="ECO:0000256" key="9">
    <source>
        <dbReference type="PIRNR" id="PIRNR006351"/>
    </source>
</evidence>
<evidence type="ECO:0000313" key="13">
    <source>
        <dbReference type="Proteomes" id="UP001519296"/>
    </source>
</evidence>
<keyword evidence="13" id="KW-1185">Reference proteome</keyword>
<dbReference type="PANTHER" id="PTHR33989">
    <property type="match status" value="1"/>
</dbReference>
<dbReference type="NCBIfam" id="TIGR00410">
    <property type="entry name" value="lacE"/>
    <property type="match status" value="1"/>
</dbReference>
<feature type="domain" description="PTS EIIC type-3" evidence="11">
    <location>
        <begin position="8"/>
        <end position="429"/>
    </location>
</feature>
<sequence length="449" mass="48907">MNKMFESFEKFMAPLGKISQYRFVRAITAAGMASIPFTIVGSMFLVFNILPITFTMPWFVDFFNNTFGKFADLYMLANRATMGILALYFNIVIGYELTKIYAEEEELNLTPLNGALLSVFAFFMSLPQLVFKGGAVGLVQSVKEGAYIINGWAIGGDGVSRLGTVGIFTAIIMAALAVQIYRFCVKKKWVVKMPESVPEGVSRGFTALVPAFSVAFAVIFINGIFVVLGTDIFQVVSIPFGFVAHITDSWLGLMVIYFLIHALWIVGIHGATIISSLITPIVLHNITLNLKGAHIPLAGEFSNMFVTLGGSGATLGLIIYMAYVAKSEQLKMLGKAAIIPGIFNINEPIIFGLPIIYNPAFMLPFFLAPMASGSIAYFAIKLQLCRPVIGNMPWPSPVGIGAFVGTGDWRAAVVAVVCAVVAFLVYLPFIKMHDTKLYKEEQALAQEAA</sequence>
<feature type="transmembrane region" description="Helical" evidence="10">
    <location>
        <begin position="21"/>
        <end position="54"/>
    </location>
</feature>
<feature type="transmembrane region" description="Helical" evidence="10">
    <location>
        <begin position="303"/>
        <end position="325"/>
    </location>
</feature>
<dbReference type="InterPro" id="IPR004501">
    <property type="entry name" value="PTS_EIIC_3"/>
</dbReference>
<comment type="caution">
    <text evidence="12">The sequence shown here is derived from an EMBL/GenBank/DDBJ whole genome shotgun (WGS) entry which is preliminary data.</text>
</comment>
<dbReference type="PANTHER" id="PTHR33989:SF8">
    <property type="entry name" value="PERMEASE IIC COMPONENT"/>
    <property type="match status" value="1"/>
</dbReference>
<feature type="transmembrane region" description="Helical" evidence="10">
    <location>
        <begin position="107"/>
        <end position="126"/>
    </location>
</feature>
<feature type="transmembrane region" description="Helical" evidence="10">
    <location>
        <begin position="165"/>
        <end position="184"/>
    </location>
</feature>
<protein>
    <recommendedName>
        <fullName evidence="9">Permease IIC component</fullName>
    </recommendedName>
</protein>
<accession>A0ABS5B1Y5</accession>
<dbReference type="PROSITE" id="PS51105">
    <property type="entry name" value="PTS_EIIC_TYPE_3"/>
    <property type="match status" value="1"/>
</dbReference>
<dbReference type="RefSeq" id="WP_209627145.1">
    <property type="nucleotide sequence ID" value="NZ_PRDG01000002.1"/>
</dbReference>
<comment type="subcellular location">
    <subcellularLocation>
        <location evidence="1">Cell membrane</location>
        <topology evidence="1">Multi-pass membrane protein</topology>
    </subcellularLocation>
</comment>
<organism evidence="12 13">
    <name type="scientific">Streptococcus oricebi</name>
    <dbReference type="NCBI Taxonomy" id="1547447"/>
    <lineage>
        <taxon>Bacteria</taxon>
        <taxon>Bacillati</taxon>
        <taxon>Bacillota</taxon>
        <taxon>Bacilli</taxon>
        <taxon>Lactobacillales</taxon>
        <taxon>Streptococcaceae</taxon>
        <taxon>Streptococcus</taxon>
    </lineage>
</organism>
<keyword evidence="3 9" id="KW-1003">Cell membrane</keyword>
<gene>
    <name evidence="12" type="ORF">C4K46_02710</name>
</gene>
<evidence type="ECO:0000256" key="1">
    <source>
        <dbReference type="ARBA" id="ARBA00004651"/>
    </source>
</evidence>
<dbReference type="InterPro" id="IPR051088">
    <property type="entry name" value="PTS_Sugar-EIIC/EIIB"/>
</dbReference>
<evidence type="ECO:0000256" key="7">
    <source>
        <dbReference type="ARBA" id="ARBA00022989"/>
    </source>
</evidence>
<evidence type="ECO:0000256" key="10">
    <source>
        <dbReference type="SAM" id="Phobius"/>
    </source>
</evidence>
<evidence type="ECO:0000256" key="5">
    <source>
        <dbReference type="ARBA" id="ARBA00022683"/>
    </source>
</evidence>
<evidence type="ECO:0000256" key="6">
    <source>
        <dbReference type="ARBA" id="ARBA00022692"/>
    </source>
</evidence>
<feature type="transmembrane region" description="Helical" evidence="10">
    <location>
        <begin position="232"/>
        <end position="251"/>
    </location>
</feature>
<keyword evidence="6 10" id="KW-0812">Transmembrane</keyword>
<dbReference type="EMBL" id="PRDG01000002">
    <property type="protein sequence ID" value="MBP2622846.1"/>
    <property type="molecule type" value="Genomic_DNA"/>
</dbReference>
<feature type="transmembrane region" description="Helical" evidence="10">
    <location>
        <begin position="205"/>
        <end position="226"/>
    </location>
</feature>
<dbReference type="InterPro" id="IPR003352">
    <property type="entry name" value="PTS_EIIC"/>
</dbReference>
<evidence type="ECO:0000256" key="8">
    <source>
        <dbReference type="ARBA" id="ARBA00023136"/>
    </source>
</evidence>
<dbReference type="InterPro" id="IPR004796">
    <property type="entry name" value="PTS_IIC_cello"/>
</dbReference>
<evidence type="ECO:0000259" key="11">
    <source>
        <dbReference type="PROSITE" id="PS51105"/>
    </source>
</evidence>
<keyword evidence="7 10" id="KW-1133">Transmembrane helix</keyword>